<gene>
    <name evidence="2" type="ORF">GCM10007173_34860</name>
</gene>
<dbReference type="RefSeq" id="WP_188687337.1">
    <property type="nucleotide sequence ID" value="NZ_BMKX01000012.1"/>
</dbReference>
<dbReference type="Proteomes" id="UP000606115">
    <property type="component" value="Unassembled WGS sequence"/>
</dbReference>
<name>A0ABQ2DUD0_9MICC</name>
<sequence length="96" mass="10314">MANNRRPYIGHILHRSWDDEGQKIDGLSLICGQGIAAHLTKSEAYSFANDLVDAADKLPEPAPGRLQPVECPMQPAHQLTDATGATEEPLPATPAD</sequence>
<accession>A0ABQ2DUD0</accession>
<reference evidence="3" key="1">
    <citation type="journal article" date="2019" name="Int. J. Syst. Evol. Microbiol.">
        <title>The Global Catalogue of Microorganisms (GCM) 10K type strain sequencing project: providing services to taxonomists for standard genome sequencing and annotation.</title>
        <authorList>
            <consortium name="The Broad Institute Genomics Platform"/>
            <consortium name="The Broad Institute Genome Sequencing Center for Infectious Disease"/>
            <person name="Wu L."/>
            <person name="Ma J."/>
        </authorList>
    </citation>
    <scope>NUCLEOTIDE SEQUENCE [LARGE SCALE GENOMIC DNA]</scope>
    <source>
        <strain evidence="3">CGMCC 1.3685</strain>
    </source>
</reference>
<keyword evidence="3" id="KW-1185">Reference proteome</keyword>
<feature type="region of interest" description="Disordered" evidence="1">
    <location>
        <begin position="58"/>
        <end position="96"/>
    </location>
</feature>
<evidence type="ECO:0000313" key="2">
    <source>
        <dbReference type="EMBL" id="GGJ72864.1"/>
    </source>
</evidence>
<organism evidence="2 3">
    <name type="scientific">Glutamicibacter ardleyensis</name>
    <dbReference type="NCBI Taxonomy" id="225894"/>
    <lineage>
        <taxon>Bacteria</taxon>
        <taxon>Bacillati</taxon>
        <taxon>Actinomycetota</taxon>
        <taxon>Actinomycetes</taxon>
        <taxon>Micrococcales</taxon>
        <taxon>Micrococcaceae</taxon>
        <taxon>Glutamicibacter</taxon>
    </lineage>
</organism>
<evidence type="ECO:0000256" key="1">
    <source>
        <dbReference type="SAM" id="MobiDB-lite"/>
    </source>
</evidence>
<evidence type="ECO:0000313" key="3">
    <source>
        <dbReference type="Proteomes" id="UP000606115"/>
    </source>
</evidence>
<dbReference type="GeneID" id="303305823"/>
<dbReference type="EMBL" id="BMKX01000012">
    <property type="protein sequence ID" value="GGJ72864.1"/>
    <property type="molecule type" value="Genomic_DNA"/>
</dbReference>
<proteinExistence type="predicted"/>
<comment type="caution">
    <text evidence="2">The sequence shown here is derived from an EMBL/GenBank/DDBJ whole genome shotgun (WGS) entry which is preliminary data.</text>
</comment>
<protein>
    <submittedName>
        <fullName evidence="2">Uncharacterized protein</fullName>
    </submittedName>
</protein>